<dbReference type="SUPFAM" id="SSF51735">
    <property type="entry name" value="NAD(P)-binding Rossmann-fold domains"/>
    <property type="match status" value="1"/>
</dbReference>
<proteinExistence type="inferred from homology"/>
<dbReference type="Proteomes" id="UP000054321">
    <property type="component" value="Unassembled WGS sequence"/>
</dbReference>
<dbReference type="HOGENOM" id="CLU_044876_0_0_1"/>
<reference evidence="6" key="2">
    <citation type="submission" date="2015-01" db="EMBL/GenBank/DDBJ databases">
        <title>Evolutionary Origins and Diversification of the Mycorrhizal Mutualists.</title>
        <authorList>
            <consortium name="DOE Joint Genome Institute"/>
            <consortium name="Mycorrhizal Genomics Consortium"/>
            <person name="Kohler A."/>
            <person name="Kuo A."/>
            <person name="Nagy L.G."/>
            <person name="Floudas D."/>
            <person name="Copeland A."/>
            <person name="Barry K.W."/>
            <person name="Cichocki N."/>
            <person name="Veneault-Fourrey C."/>
            <person name="LaButti K."/>
            <person name="Lindquist E.A."/>
            <person name="Lipzen A."/>
            <person name="Lundell T."/>
            <person name="Morin E."/>
            <person name="Murat C."/>
            <person name="Riley R."/>
            <person name="Ohm R."/>
            <person name="Sun H."/>
            <person name="Tunlid A."/>
            <person name="Henrissat B."/>
            <person name="Grigoriev I.V."/>
            <person name="Hibbett D.S."/>
            <person name="Martin F."/>
        </authorList>
    </citation>
    <scope>NUCLEOTIDE SEQUENCE [LARGE SCALE GENOMIC DNA]</scope>
    <source>
        <strain evidence="6">Zn</strain>
    </source>
</reference>
<dbReference type="Gene3D" id="3.40.50.720">
    <property type="entry name" value="NAD(P)-binding Rossmann-like Domain"/>
    <property type="match status" value="1"/>
</dbReference>
<comment type="similarity">
    <text evidence="1">Belongs to the NmrA-type oxidoreductase family. Isoflavone reductase subfamily.</text>
</comment>
<evidence type="ECO:0000256" key="1">
    <source>
        <dbReference type="ARBA" id="ARBA00005725"/>
    </source>
</evidence>
<dbReference type="EMBL" id="KN832877">
    <property type="protein sequence ID" value="KIN00730.1"/>
    <property type="molecule type" value="Genomic_DNA"/>
</dbReference>
<dbReference type="InterPro" id="IPR051609">
    <property type="entry name" value="NmrA/Isoflavone_reductase-like"/>
</dbReference>
<dbReference type="AlphaFoldDB" id="A0A0C3HC23"/>
<dbReference type="InterPro" id="IPR045312">
    <property type="entry name" value="PCBER-like"/>
</dbReference>
<dbReference type="InParanoid" id="A0A0C3HC23"/>
<dbReference type="InterPro" id="IPR008030">
    <property type="entry name" value="NmrA-like"/>
</dbReference>
<gene>
    <name evidence="5" type="ORF">OIDMADRAFT_42516</name>
</gene>
<evidence type="ECO:0000313" key="6">
    <source>
        <dbReference type="Proteomes" id="UP000054321"/>
    </source>
</evidence>
<dbReference type="PANTHER" id="PTHR47706:SF4">
    <property type="entry name" value="NMRA-LIKE DOMAIN-CONTAINING PROTEIN"/>
    <property type="match status" value="1"/>
</dbReference>
<dbReference type="OrthoDB" id="419598at2759"/>
<protein>
    <recommendedName>
        <fullName evidence="4">NmrA-like domain-containing protein</fullName>
    </recommendedName>
</protein>
<dbReference type="PANTHER" id="PTHR47706">
    <property type="entry name" value="NMRA-LIKE FAMILY PROTEIN"/>
    <property type="match status" value="1"/>
</dbReference>
<keyword evidence="2" id="KW-0521">NADP</keyword>
<name>A0A0C3HC23_OIDMZ</name>
<evidence type="ECO:0000256" key="2">
    <source>
        <dbReference type="ARBA" id="ARBA00022857"/>
    </source>
</evidence>
<evidence type="ECO:0000313" key="5">
    <source>
        <dbReference type="EMBL" id="KIN00730.1"/>
    </source>
</evidence>
<dbReference type="Pfam" id="PF05368">
    <property type="entry name" value="NmrA"/>
    <property type="match status" value="1"/>
</dbReference>
<evidence type="ECO:0000256" key="3">
    <source>
        <dbReference type="ARBA" id="ARBA00023002"/>
    </source>
</evidence>
<accession>A0A0C3HC23</accession>
<dbReference type="InterPro" id="IPR036291">
    <property type="entry name" value="NAD(P)-bd_dom_sf"/>
</dbReference>
<sequence>MSVVAIAGGTGGLGRTITEAIASTRKHSVFVLSRKKTTIFDSLLNVTLLIVDYNSIDSLTIVLKEHGIDTIISTMQVGNEDSSNSQLNLIDAAEKSGTVKRFAPSEFGIDCMEARKINFAFPFAAYRIAAIDKLRVTSLEYTSFLTGVFLDYFGMPHAPTYLSGFSIIVDVVNMKAAIPGEGNTPIVFTYTADVATFVAASLDLAAWPKKSVIAGDKITSNQLVGLVEKARGRKVDLVHDSLQDLRAGKITELPSNIPLYSFMPKPVLEGMLISFAMAMEVGLVDIEGKTLNEMLPDVKAMSVDVFLQNFWGGK</sequence>
<keyword evidence="6" id="KW-1185">Reference proteome</keyword>
<dbReference type="CDD" id="cd05259">
    <property type="entry name" value="PCBER_SDR_a"/>
    <property type="match status" value="1"/>
</dbReference>
<feature type="domain" description="NmrA-like" evidence="4">
    <location>
        <begin position="2"/>
        <end position="278"/>
    </location>
</feature>
<organism evidence="5 6">
    <name type="scientific">Oidiodendron maius (strain Zn)</name>
    <dbReference type="NCBI Taxonomy" id="913774"/>
    <lineage>
        <taxon>Eukaryota</taxon>
        <taxon>Fungi</taxon>
        <taxon>Dikarya</taxon>
        <taxon>Ascomycota</taxon>
        <taxon>Pezizomycotina</taxon>
        <taxon>Leotiomycetes</taxon>
        <taxon>Leotiomycetes incertae sedis</taxon>
        <taxon>Myxotrichaceae</taxon>
        <taxon>Oidiodendron</taxon>
    </lineage>
</organism>
<dbReference type="GO" id="GO:0016491">
    <property type="term" value="F:oxidoreductase activity"/>
    <property type="evidence" value="ECO:0007669"/>
    <property type="project" value="UniProtKB-KW"/>
</dbReference>
<dbReference type="Gene3D" id="3.90.25.10">
    <property type="entry name" value="UDP-galactose 4-epimerase, domain 1"/>
    <property type="match status" value="1"/>
</dbReference>
<evidence type="ECO:0000259" key="4">
    <source>
        <dbReference type="Pfam" id="PF05368"/>
    </source>
</evidence>
<reference evidence="5 6" key="1">
    <citation type="submission" date="2014-04" db="EMBL/GenBank/DDBJ databases">
        <authorList>
            <consortium name="DOE Joint Genome Institute"/>
            <person name="Kuo A."/>
            <person name="Martino E."/>
            <person name="Perotto S."/>
            <person name="Kohler A."/>
            <person name="Nagy L.G."/>
            <person name="Floudas D."/>
            <person name="Copeland A."/>
            <person name="Barry K.W."/>
            <person name="Cichocki N."/>
            <person name="Veneault-Fourrey C."/>
            <person name="LaButti K."/>
            <person name="Lindquist E.A."/>
            <person name="Lipzen A."/>
            <person name="Lundell T."/>
            <person name="Morin E."/>
            <person name="Murat C."/>
            <person name="Sun H."/>
            <person name="Tunlid A."/>
            <person name="Henrissat B."/>
            <person name="Grigoriev I.V."/>
            <person name="Hibbett D.S."/>
            <person name="Martin F."/>
            <person name="Nordberg H.P."/>
            <person name="Cantor M.N."/>
            <person name="Hua S.X."/>
        </authorList>
    </citation>
    <scope>NUCLEOTIDE SEQUENCE [LARGE SCALE GENOMIC DNA]</scope>
    <source>
        <strain evidence="5 6">Zn</strain>
    </source>
</reference>
<dbReference type="STRING" id="913774.A0A0C3HC23"/>
<keyword evidence="3" id="KW-0560">Oxidoreductase</keyword>